<evidence type="ECO:0000313" key="1">
    <source>
        <dbReference type="EMBL" id="AEI51314.1"/>
    </source>
</evidence>
<evidence type="ECO:0000313" key="2">
    <source>
        <dbReference type="Proteomes" id="UP000000493"/>
    </source>
</evidence>
<sequence length="103" mass="11397">MKGTLCDLKVETKAIRLRLTTLSADGHTSYPKKQPNPLPLHTQRVGLKIFLQVELPVTSDTAHAEQIGTISLTSMKLSGKHLPVNFLMNQTIDILPVLCPLRL</sequence>
<organism evidence="1 2">
    <name type="scientific">Runella slithyformis (strain ATCC 29530 / DSM 19594 / LMG 11500 / NCIMB 11436 / LSU 4)</name>
    <dbReference type="NCBI Taxonomy" id="761193"/>
    <lineage>
        <taxon>Bacteria</taxon>
        <taxon>Pseudomonadati</taxon>
        <taxon>Bacteroidota</taxon>
        <taxon>Cytophagia</taxon>
        <taxon>Cytophagales</taxon>
        <taxon>Spirosomataceae</taxon>
        <taxon>Runella</taxon>
    </lineage>
</organism>
<protein>
    <submittedName>
        <fullName evidence="1">Uncharacterized protein</fullName>
    </submittedName>
</protein>
<dbReference type="Proteomes" id="UP000000493">
    <property type="component" value="Chromosome"/>
</dbReference>
<proteinExistence type="predicted"/>
<dbReference type="AlphaFoldDB" id="A0A7U4E8J6"/>
<dbReference type="KEGG" id="rsi:Runsl_5005"/>
<gene>
    <name evidence="1" type="ordered locus">Runsl_5005</name>
</gene>
<name>A0A7U4E8J6_RUNSL</name>
<reference evidence="1 2" key="2">
    <citation type="journal article" date="2012" name="Stand. Genomic Sci.">
        <title>Complete genome sequence of the aquatic bacterium Runella slithyformis type strain (LSU 4(T)).</title>
        <authorList>
            <person name="Copeland A."/>
            <person name="Zhang X."/>
            <person name="Misra M."/>
            <person name="Lapidus A."/>
            <person name="Nolan M."/>
            <person name="Lucas S."/>
            <person name="Deshpande S."/>
            <person name="Cheng J.F."/>
            <person name="Tapia R."/>
            <person name="Goodwin L.A."/>
            <person name="Pitluck S."/>
            <person name="Liolios K."/>
            <person name="Pagani I."/>
            <person name="Ivanova N."/>
            <person name="Mikhailova N."/>
            <person name="Pati A."/>
            <person name="Chen A."/>
            <person name="Palaniappan K."/>
            <person name="Land M."/>
            <person name="Hauser L."/>
            <person name="Pan C."/>
            <person name="Jeffries C.D."/>
            <person name="Detter J.C."/>
            <person name="Brambilla E.M."/>
            <person name="Rohde M."/>
            <person name="Djao O.D."/>
            <person name="Goker M."/>
            <person name="Sikorski J."/>
            <person name="Tindall B.J."/>
            <person name="Woyke T."/>
            <person name="Bristow J."/>
            <person name="Eisen J.A."/>
            <person name="Markowitz V."/>
            <person name="Hugenholtz P."/>
            <person name="Kyrpides N.C."/>
            <person name="Klenk H.P."/>
            <person name="Mavromatis K."/>
        </authorList>
    </citation>
    <scope>NUCLEOTIDE SEQUENCE [LARGE SCALE GENOMIC DNA]</scope>
    <source>
        <strain evidence="2">ATCC 29530 / DSM 19594 / LMG 11500 / NCIMB 11436 / LSU 4</strain>
    </source>
</reference>
<accession>A0A7U4E8J6</accession>
<reference evidence="2" key="1">
    <citation type="submission" date="2011-06" db="EMBL/GenBank/DDBJ databases">
        <title>The complete genome of chromosome of Runella slithyformis DSM 19594.</title>
        <authorList>
            <consortium name="US DOE Joint Genome Institute (JGI-PGF)"/>
            <person name="Lucas S."/>
            <person name="Han J."/>
            <person name="Lapidus A."/>
            <person name="Bruce D."/>
            <person name="Goodwin L."/>
            <person name="Pitluck S."/>
            <person name="Peters L."/>
            <person name="Kyrpides N."/>
            <person name="Mavromatis K."/>
            <person name="Ivanova N."/>
            <person name="Ovchinnikova G."/>
            <person name="Zhang X."/>
            <person name="Misra M."/>
            <person name="Detter J.C."/>
            <person name="Tapia R."/>
            <person name="Han C."/>
            <person name="Land M."/>
            <person name="Hauser L."/>
            <person name="Markowitz V."/>
            <person name="Cheng J.-F."/>
            <person name="Hugenholtz P."/>
            <person name="Woyke T."/>
            <person name="Wu D."/>
            <person name="Tindall B."/>
            <person name="Faehrich R."/>
            <person name="Brambilla E."/>
            <person name="Klenk H.-P."/>
            <person name="Eisen J.A."/>
        </authorList>
    </citation>
    <scope>NUCLEOTIDE SEQUENCE [LARGE SCALE GENOMIC DNA]</scope>
    <source>
        <strain evidence="2">ATCC 29530 / DSM 19594 / LMG 11500 / NCIMB 11436 / LSU 4</strain>
    </source>
</reference>
<keyword evidence="2" id="KW-1185">Reference proteome</keyword>
<dbReference type="EMBL" id="CP002859">
    <property type="protein sequence ID" value="AEI51314.1"/>
    <property type="molecule type" value="Genomic_DNA"/>
</dbReference>